<evidence type="ECO:0000313" key="2">
    <source>
        <dbReference type="EMBL" id="QDT04048.1"/>
    </source>
</evidence>
<dbReference type="KEGG" id="rlc:K227x_24340"/>
<accession>A0A517NAK3</accession>
<gene>
    <name evidence="2" type="ORF">K227x_24340</name>
</gene>
<feature type="transmembrane region" description="Helical" evidence="1">
    <location>
        <begin position="21"/>
        <end position="42"/>
    </location>
</feature>
<protein>
    <recommendedName>
        <fullName evidence="4">Prepilin-type N-terminal cleavage/methylation domain-containing protein</fullName>
    </recommendedName>
</protein>
<keyword evidence="3" id="KW-1185">Reference proteome</keyword>
<keyword evidence="1" id="KW-0472">Membrane</keyword>
<dbReference type="OrthoDB" id="286078at2"/>
<dbReference type="InterPro" id="IPR012902">
    <property type="entry name" value="N_methyl_site"/>
</dbReference>
<dbReference type="Proteomes" id="UP000318538">
    <property type="component" value="Chromosome"/>
</dbReference>
<organism evidence="2 3">
    <name type="scientific">Rubripirellula lacrimiformis</name>
    <dbReference type="NCBI Taxonomy" id="1930273"/>
    <lineage>
        <taxon>Bacteria</taxon>
        <taxon>Pseudomonadati</taxon>
        <taxon>Planctomycetota</taxon>
        <taxon>Planctomycetia</taxon>
        <taxon>Pirellulales</taxon>
        <taxon>Pirellulaceae</taxon>
        <taxon>Rubripirellula</taxon>
    </lineage>
</organism>
<reference evidence="2 3" key="1">
    <citation type="submission" date="2019-02" db="EMBL/GenBank/DDBJ databases">
        <title>Deep-cultivation of Planctomycetes and their phenomic and genomic characterization uncovers novel biology.</title>
        <authorList>
            <person name="Wiegand S."/>
            <person name="Jogler M."/>
            <person name="Boedeker C."/>
            <person name="Pinto D."/>
            <person name="Vollmers J."/>
            <person name="Rivas-Marin E."/>
            <person name="Kohn T."/>
            <person name="Peeters S.H."/>
            <person name="Heuer A."/>
            <person name="Rast P."/>
            <person name="Oberbeckmann S."/>
            <person name="Bunk B."/>
            <person name="Jeske O."/>
            <person name="Meyerdierks A."/>
            <person name="Storesund J.E."/>
            <person name="Kallscheuer N."/>
            <person name="Luecker S."/>
            <person name="Lage O.M."/>
            <person name="Pohl T."/>
            <person name="Merkel B.J."/>
            <person name="Hornburger P."/>
            <person name="Mueller R.-W."/>
            <person name="Bruemmer F."/>
            <person name="Labrenz M."/>
            <person name="Spormann A.M."/>
            <person name="Op den Camp H."/>
            <person name="Overmann J."/>
            <person name="Amann R."/>
            <person name="Jetten M.S.M."/>
            <person name="Mascher T."/>
            <person name="Medema M.H."/>
            <person name="Devos D.P."/>
            <person name="Kaster A.-K."/>
            <person name="Ovreas L."/>
            <person name="Rohde M."/>
            <person name="Galperin M.Y."/>
            <person name="Jogler C."/>
        </authorList>
    </citation>
    <scope>NUCLEOTIDE SEQUENCE [LARGE SCALE GENOMIC DNA]</scope>
    <source>
        <strain evidence="2 3">K22_7</strain>
    </source>
</reference>
<dbReference type="AlphaFoldDB" id="A0A517NAK3"/>
<evidence type="ECO:0000256" key="1">
    <source>
        <dbReference type="SAM" id="Phobius"/>
    </source>
</evidence>
<proteinExistence type="predicted"/>
<keyword evidence="1" id="KW-0812">Transmembrane</keyword>
<name>A0A517NAK3_9BACT</name>
<keyword evidence="1" id="KW-1133">Transmembrane helix</keyword>
<evidence type="ECO:0008006" key="4">
    <source>
        <dbReference type="Google" id="ProtNLM"/>
    </source>
</evidence>
<sequence length="158" mass="17790">MHRNPISDKPVGPTHRRGTTLLEMVATMSVLLVLAVAAVRMLSTVSEIGIATADDGRRRSEASRLADSFRQDIRAADTVQADQWPVEISHDDLEIRYQYDPAESAVDRTIWRDSDRIATDRFRLPIKCDPQLESDPDRIRLSLARGVGVSWIVEVNRP</sequence>
<dbReference type="NCBIfam" id="TIGR02532">
    <property type="entry name" value="IV_pilin_GFxxxE"/>
    <property type="match status" value="1"/>
</dbReference>
<evidence type="ECO:0000313" key="3">
    <source>
        <dbReference type="Proteomes" id="UP000318538"/>
    </source>
</evidence>
<dbReference type="RefSeq" id="WP_145169590.1">
    <property type="nucleotide sequence ID" value="NZ_CP036525.1"/>
</dbReference>
<dbReference type="EMBL" id="CP036525">
    <property type="protein sequence ID" value="QDT04048.1"/>
    <property type="molecule type" value="Genomic_DNA"/>
</dbReference>